<reference evidence="2 3" key="1">
    <citation type="submission" date="2024-05" db="EMBL/GenBank/DDBJ databases">
        <authorList>
            <person name="Wallberg A."/>
        </authorList>
    </citation>
    <scope>NUCLEOTIDE SEQUENCE [LARGE SCALE GENOMIC DNA]</scope>
</reference>
<dbReference type="EMBL" id="CAXKWB010021723">
    <property type="protein sequence ID" value="CAL4123400.1"/>
    <property type="molecule type" value="Genomic_DNA"/>
</dbReference>
<gene>
    <name evidence="2" type="ORF">MNOR_LOCUS24048</name>
</gene>
<feature type="region of interest" description="Disordered" evidence="1">
    <location>
        <begin position="148"/>
        <end position="195"/>
    </location>
</feature>
<proteinExistence type="predicted"/>
<accession>A0AAV2RH42</accession>
<comment type="caution">
    <text evidence="2">The sequence shown here is derived from an EMBL/GenBank/DDBJ whole genome shotgun (WGS) entry which is preliminary data.</text>
</comment>
<dbReference type="AlphaFoldDB" id="A0AAV2RH42"/>
<sequence>MLYADLGEEETYMELEGGKRKGSKVRFQDDVRCDDYEDVDQGITVDKILNDSEEICAGKGAVPKRRKSFHMGEGLPLKGVLPEFIPPINSTFDTEDITDIVEDNPIKNETNTDFDEYSEIERNHKEREEKMEDDTENPMRGTEEEIGDLINEGKVPDNTNGEDVIDEHYTNKDSDENKVTSASHENMEPYNKGYFDTEETEILTINRFEHHSIPLECTKPLNDSPVY</sequence>
<feature type="non-terminal residue" evidence="2">
    <location>
        <position position="227"/>
    </location>
</feature>
<evidence type="ECO:0000313" key="2">
    <source>
        <dbReference type="EMBL" id="CAL4123400.1"/>
    </source>
</evidence>
<protein>
    <submittedName>
        <fullName evidence="2">Uncharacterized protein</fullName>
    </submittedName>
</protein>
<dbReference type="Proteomes" id="UP001497623">
    <property type="component" value="Unassembled WGS sequence"/>
</dbReference>
<organism evidence="2 3">
    <name type="scientific">Meganyctiphanes norvegica</name>
    <name type="common">Northern krill</name>
    <name type="synonym">Thysanopoda norvegica</name>
    <dbReference type="NCBI Taxonomy" id="48144"/>
    <lineage>
        <taxon>Eukaryota</taxon>
        <taxon>Metazoa</taxon>
        <taxon>Ecdysozoa</taxon>
        <taxon>Arthropoda</taxon>
        <taxon>Crustacea</taxon>
        <taxon>Multicrustacea</taxon>
        <taxon>Malacostraca</taxon>
        <taxon>Eumalacostraca</taxon>
        <taxon>Eucarida</taxon>
        <taxon>Euphausiacea</taxon>
        <taxon>Euphausiidae</taxon>
        <taxon>Meganyctiphanes</taxon>
    </lineage>
</organism>
<keyword evidence="3" id="KW-1185">Reference proteome</keyword>
<name>A0AAV2RH42_MEGNR</name>
<feature type="compositionally biased region" description="Basic and acidic residues" evidence="1">
    <location>
        <begin position="166"/>
        <end position="178"/>
    </location>
</feature>
<evidence type="ECO:0000256" key="1">
    <source>
        <dbReference type="SAM" id="MobiDB-lite"/>
    </source>
</evidence>
<evidence type="ECO:0000313" key="3">
    <source>
        <dbReference type="Proteomes" id="UP001497623"/>
    </source>
</evidence>